<comment type="similarity">
    <text evidence="2">Belongs to the FARP (FMRFamide related peptide) family.</text>
</comment>
<evidence type="ECO:0000256" key="6">
    <source>
        <dbReference type="ARBA" id="ARBA00023320"/>
    </source>
</evidence>
<dbReference type="InterPro" id="IPR051041">
    <property type="entry name" value="FMRFamide-related_np"/>
</dbReference>
<dbReference type="Pfam" id="PF01581">
    <property type="entry name" value="FARP"/>
    <property type="match status" value="3"/>
</dbReference>
<dbReference type="Proteomes" id="UP000270094">
    <property type="component" value="Unassembled WGS sequence"/>
</dbReference>
<evidence type="ECO:0000313" key="8">
    <source>
        <dbReference type="Proteomes" id="UP000270094"/>
    </source>
</evidence>
<evidence type="ECO:0000256" key="4">
    <source>
        <dbReference type="ARBA" id="ARBA00022685"/>
    </source>
</evidence>
<proteinExistence type="inferred from homology"/>
<keyword evidence="3" id="KW-0964">Secreted</keyword>
<evidence type="ECO:0000256" key="3">
    <source>
        <dbReference type="ARBA" id="ARBA00022525"/>
    </source>
</evidence>
<gene>
    <name evidence="7" type="ORF">SVUK_LOCUS16643</name>
</gene>
<comment type="subcellular location">
    <subcellularLocation>
        <location evidence="1">Secreted</location>
    </subcellularLocation>
</comment>
<keyword evidence="4" id="KW-0165">Cleavage on pair of basic residues</keyword>
<organism evidence="7 8">
    <name type="scientific">Strongylus vulgaris</name>
    <name type="common">Blood worm</name>
    <dbReference type="NCBI Taxonomy" id="40348"/>
    <lineage>
        <taxon>Eukaryota</taxon>
        <taxon>Metazoa</taxon>
        <taxon>Ecdysozoa</taxon>
        <taxon>Nematoda</taxon>
        <taxon>Chromadorea</taxon>
        <taxon>Rhabditida</taxon>
        <taxon>Rhabditina</taxon>
        <taxon>Rhabditomorpha</taxon>
        <taxon>Strongyloidea</taxon>
        <taxon>Strongylidae</taxon>
        <taxon>Strongylus</taxon>
    </lineage>
</organism>
<evidence type="ECO:0000256" key="2">
    <source>
        <dbReference type="ARBA" id="ARBA00006356"/>
    </source>
</evidence>
<evidence type="ECO:0000313" key="7">
    <source>
        <dbReference type="EMBL" id="VDM81645.1"/>
    </source>
</evidence>
<reference evidence="7 8" key="1">
    <citation type="submission" date="2018-11" db="EMBL/GenBank/DDBJ databases">
        <authorList>
            <consortium name="Pathogen Informatics"/>
        </authorList>
    </citation>
    <scope>NUCLEOTIDE SEQUENCE [LARGE SCALE GENOMIC DNA]</scope>
</reference>
<keyword evidence="6" id="KW-0527">Neuropeptide</keyword>
<name>A0A3P7LGD1_STRVU</name>
<dbReference type="PANTHER" id="PTHR20986:SF14">
    <property type="entry name" value="FMRFAMIDE-LIKE NEUROPEPTIDES 6"/>
    <property type="match status" value="1"/>
</dbReference>
<protein>
    <submittedName>
        <fullName evidence="7">Uncharacterized protein</fullName>
    </submittedName>
</protein>
<dbReference type="InterPro" id="IPR002544">
    <property type="entry name" value="FMRFamid-related_peptide-like"/>
</dbReference>
<keyword evidence="5" id="KW-0027">Amidation</keyword>
<dbReference type="GO" id="GO:0005576">
    <property type="term" value="C:extracellular region"/>
    <property type="evidence" value="ECO:0007669"/>
    <property type="project" value="UniProtKB-SubCell"/>
</dbReference>
<dbReference type="PANTHER" id="PTHR20986">
    <property type="entry name" value="FMRFAMIDE-RELATED PEPTIDES"/>
    <property type="match status" value="1"/>
</dbReference>
<dbReference type="AlphaFoldDB" id="A0A3P7LGD1"/>
<evidence type="ECO:0000256" key="5">
    <source>
        <dbReference type="ARBA" id="ARBA00022815"/>
    </source>
</evidence>
<accession>A0A3P7LGD1</accession>
<dbReference type="GO" id="GO:0007218">
    <property type="term" value="P:neuropeptide signaling pathway"/>
    <property type="evidence" value="ECO:0007669"/>
    <property type="project" value="UniProtKB-KW"/>
</dbReference>
<keyword evidence="8" id="KW-1185">Reference proteome</keyword>
<sequence length="139" mass="16397">MDLTIRNKIFLMMNLFHTFLRAVSILDRCLDMNRTVVAAFLLTFAVAYAFQPDDQFSGMEKRKSAYMRFGRSDPELTDQLLLEKRKSAYMRFGKRSEVPDEDSLDMEKRKSAYMRFGKRKSAYMRSNSLKSKNERLATY</sequence>
<evidence type="ECO:0000256" key="1">
    <source>
        <dbReference type="ARBA" id="ARBA00004613"/>
    </source>
</evidence>
<dbReference type="EMBL" id="UYYB01113891">
    <property type="protein sequence ID" value="VDM81645.1"/>
    <property type="molecule type" value="Genomic_DNA"/>
</dbReference>
<dbReference type="OrthoDB" id="5813613at2759"/>